<protein>
    <submittedName>
        <fullName evidence="1">Uncharacterized protein</fullName>
    </submittedName>
</protein>
<proteinExistence type="predicted"/>
<dbReference type="Proteomes" id="UP000292082">
    <property type="component" value="Unassembled WGS sequence"/>
</dbReference>
<sequence length="171" mass="18527">MIDASQSRSHSSALAAAAHGGSCWRCWGPPSFHIASLPKLETSIAKLFDPCSLALCGALSLRAARSAVRHTRYYEEPVCVYDIADCTPPTTKSPRGPLVLTGSEARMAGRARASSPSDVIDSSQTRWRPGSCWRLSGPTAWPVSVPLRTPSPRRQGCRLQRTRSLLTACYD</sequence>
<organism evidence="1 2">
    <name type="scientific">Dichomitus squalens</name>
    <dbReference type="NCBI Taxonomy" id="114155"/>
    <lineage>
        <taxon>Eukaryota</taxon>
        <taxon>Fungi</taxon>
        <taxon>Dikarya</taxon>
        <taxon>Basidiomycota</taxon>
        <taxon>Agaricomycotina</taxon>
        <taxon>Agaricomycetes</taxon>
        <taxon>Polyporales</taxon>
        <taxon>Polyporaceae</taxon>
        <taxon>Dichomitus</taxon>
    </lineage>
</organism>
<gene>
    <name evidence="1" type="ORF">BD310DRAFT_925588</name>
</gene>
<keyword evidence="2" id="KW-1185">Reference proteome</keyword>
<evidence type="ECO:0000313" key="2">
    <source>
        <dbReference type="Proteomes" id="UP000292082"/>
    </source>
</evidence>
<dbReference type="EMBL" id="ML145116">
    <property type="protein sequence ID" value="TBU59247.1"/>
    <property type="molecule type" value="Genomic_DNA"/>
</dbReference>
<name>A0A4Q9PX19_9APHY</name>
<evidence type="ECO:0000313" key="1">
    <source>
        <dbReference type="EMBL" id="TBU59247.1"/>
    </source>
</evidence>
<dbReference type="AlphaFoldDB" id="A0A4Q9PX19"/>
<accession>A0A4Q9PX19</accession>
<reference evidence="1 2" key="1">
    <citation type="submission" date="2019-01" db="EMBL/GenBank/DDBJ databases">
        <title>Draft genome sequences of three monokaryotic isolates of the white-rot basidiomycete fungus Dichomitus squalens.</title>
        <authorList>
            <consortium name="DOE Joint Genome Institute"/>
            <person name="Lopez S.C."/>
            <person name="Andreopoulos B."/>
            <person name="Pangilinan J."/>
            <person name="Lipzen A."/>
            <person name="Riley R."/>
            <person name="Ahrendt S."/>
            <person name="Ng V."/>
            <person name="Barry K."/>
            <person name="Daum C."/>
            <person name="Grigoriev I.V."/>
            <person name="Hilden K.S."/>
            <person name="Makela M.R."/>
            <person name="de Vries R.P."/>
        </authorList>
    </citation>
    <scope>NUCLEOTIDE SEQUENCE [LARGE SCALE GENOMIC DNA]</scope>
    <source>
        <strain evidence="1 2">CBS 464.89</strain>
    </source>
</reference>